<feature type="domain" description="Helicase ATP-binding" evidence="3">
    <location>
        <begin position="142"/>
        <end position="299"/>
    </location>
</feature>
<dbReference type="GO" id="GO:0005524">
    <property type="term" value="F:ATP binding"/>
    <property type="evidence" value="ECO:0007669"/>
    <property type="project" value="InterPro"/>
</dbReference>
<dbReference type="AlphaFoldDB" id="A0A4U0TJY5"/>
<dbReference type="GO" id="GO:0005737">
    <property type="term" value="C:cytoplasm"/>
    <property type="evidence" value="ECO:0007669"/>
    <property type="project" value="TreeGrafter"/>
</dbReference>
<dbReference type="Gene3D" id="3.40.50.300">
    <property type="entry name" value="P-loop containing nucleotide triphosphate hydrolases"/>
    <property type="match status" value="2"/>
</dbReference>
<comment type="similarity">
    <text evidence="1">Belongs to the helicase family. RecQ subfamily.</text>
</comment>
<dbReference type="GO" id="GO:0043138">
    <property type="term" value="F:3'-5' DNA helicase activity"/>
    <property type="evidence" value="ECO:0007669"/>
    <property type="project" value="TreeGrafter"/>
</dbReference>
<evidence type="ECO:0000256" key="1">
    <source>
        <dbReference type="ARBA" id="ARBA00005446"/>
    </source>
</evidence>
<comment type="caution">
    <text evidence="4">The sequence shown here is derived from an EMBL/GenBank/DDBJ whole genome shotgun (WGS) entry which is preliminary data.</text>
</comment>
<dbReference type="PANTHER" id="PTHR13710:SF154">
    <property type="entry name" value="RECQ HELICASE, PUTATIVE (AFU_ORTHOLOGUE AFUA_6G14720)-RELATED"/>
    <property type="match status" value="1"/>
</dbReference>
<dbReference type="SMART" id="SM00487">
    <property type="entry name" value="DEXDc"/>
    <property type="match status" value="1"/>
</dbReference>
<feature type="region of interest" description="Disordered" evidence="2">
    <location>
        <begin position="450"/>
        <end position="469"/>
    </location>
</feature>
<organism evidence="4 5">
    <name type="scientific">Friedmanniomyces endolithicus</name>
    <dbReference type="NCBI Taxonomy" id="329885"/>
    <lineage>
        <taxon>Eukaryota</taxon>
        <taxon>Fungi</taxon>
        <taxon>Dikarya</taxon>
        <taxon>Ascomycota</taxon>
        <taxon>Pezizomycotina</taxon>
        <taxon>Dothideomycetes</taxon>
        <taxon>Dothideomycetidae</taxon>
        <taxon>Mycosphaerellales</taxon>
        <taxon>Teratosphaeriaceae</taxon>
        <taxon>Friedmanniomyces</taxon>
    </lineage>
</organism>
<dbReference type="GO" id="GO:0009378">
    <property type="term" value="F:four-way junction helicase activity"/>
    <property type="evidence" value="ECO:0007669"/>
    <property type="project" value="TreeGrafter"/>
</dbReference>
<dbReference type="Pfam" id="PF00270">
    <property type="entry name" value="DEAD"/>
    <property type="match status" value="1"/>
</dbReference>
<evidence type="ECO:0000313" key="5">
    <source>
        <dbReference type="Proteomes" id="UP000310066"/>
    </source>
</evidence>
<dbReference type="OrthoDB" id="2608216at2759"/>
<dbReference type="PANTHER" id="PTHR13710">
    <property type="entry name" value="DNA HELICASE RECQ FAMILY MEMBER"/>
    <property type="match status" value="1"/>
</dbReference>
<dbReference type="GO" id="GO:0005694">
    <property type="term" value="C:chromosome"/>
    <property type="evidence" value="ECO:0007669"/>
    <property type="project" value="TreeGrafter"/>
</dbReference>
<evidence type="ECO:0000313" key="4">
    <source>
        <dbReference type="EMBL" id="TKA22076.1"/>
    </source>
</evidence>
<evidence type="ECO:0000256" key="2">
    <source>
        <dbReference type="SAM" id="MobiDB-lite"/>
    </source>
</evidence>
<dbReference type="PROSITE" id="PS51192">
    <property type="entry name" value="HELICASE_ATP_BIND_1"/>
    <property type="match status" value="1"/>
</dbReference>
<dbReference type="GO" id="GO:0003676">
    <property type="term" value="F:nucleic acid binding"/>
    <property type="evidence" value="ECO:0007669"/>
    <property type="project" value="InterPro"/>
</dbReference>
<proteinExistence type="inferred from homology"/>
<evidence type="ECO:0000259" key="3">
    <source>
        <dbReference type="PROSITE" id="PS51192"/>
    </source>
</evidence>
<dbReference type="InterPro" id="IPR011545">
    <property type="entry name" value="DEAD/DEAH_box_helicase_dom"/>
</dbReference>
<sequence>MIHVKYHKGQQQSGRYKDNVRFLAQPIGDLLLDYIVYVMPLRQIFLRQQSPKALLSPFLREKNGKVWADGQLSRYLGEASARACGQKKGRAQEESWLAKRVAMGVYRPRKPWSAEALLAGAKKLYGNDELGWKLAEQEQALTTIMSWTEQVVAILPTGAGKSLLFMLQCTLPDAGVTVHVMPLVSLRGDLLRRLRELRIDHIEWSSGERRESGLVLVTAEAASTKDFVIYAQALIAQQKLDRVVVDECDLTVTAASYRESIVDVTLIRSLPTQFVYLTATLPPSMYAESEERNYLLHLKVIRASSNRPNLFYMVRKIKNGNGSLLEQAAAKAQDAWNRSNLFNISQDKIILYVRTRDEAIELASLLDCTVYTARSGSAVDKGKIVADWIKSVDQPYIAEGFDYPYVRLVINFNEPESLVLFAQESGRAGRDGERADSFILLPSTWKAVDGDNGDPGVAQPPAIRDSSLGKRRERQAVHRYLESRQCFRTSPSEHLDSPDQRRWCMPEDVPCDSCRRCHDEPIEPPKRATHNGETVTGLTGAKVIRMTRQKEHFELARYREDLIAGRGTCLLCRAADDRWDHDFSSCSRKHEVFHERKQARYRFEAKDGEWLQRYTAYF</sequence>
<name>A0A4U0TJY5_9PEZI</name>
<dbReference type="InterPro" id="IPR014001">
    <property type="entry name" value="Helicase_ATP-bd"/>
</dbReference>
<accession>A0A4U0TJY5</accession>
<dbReference type="STRING" id="329885.A0A4U0TJY5"/>
<dbReference type="GO" id="GO:0000724">
    <property type="term" value="P:double-strand break repair via homologous recombination"/>
    <property type="evidence" value="ECO:0007669"/>
    <property type="project" value="TreeGrafter"/>
</dbReference>
<protein>
    <recommendedName>
        <fullName evidence="3">Helicase ATP-binding domain-containing protein</fullName>
    </recommendedName>
</protein>
<dbReference type="SUPFAM" id="SSF52540">
    <property type="entry name" value="P-loop containing nucleoside triphosphate hydrolases"/>
    <property type="match status" value="1"/>
</dbReference>
<dbReference type="Proteomes" id="UP000310066">
    <property type="component" value="Unassembled WGS sequence"/>
</dbReference>
<dbReference type="EMBL" id="NAJP01000317">
    <property type="protein sequence ID" value="TKA22076.1"/>
    <property type="molecule type" value="Genomic_DNA"/>
</dbReference>
<gene>
    <name evidence="4" type="ORF">B0A54_18109</name>
</gene>
<dbReference type="InterPro" id="IPR027417">
    <property type="entry name" value="P-loop_NTPase"/>
</dbReference>
<reference evidence="4 5" key="1">
    <citation type="submission" date="2017-03" db="EMBL/GenBank/DDBJ databases">
        <title>Genomes of endolithic fungi from Antarctica.</title>
        <authorList>
            <person name="Coleine C."/>
            <person name="Masonjones S."/>
            <person name="Stajich J.E."/>
        </authorList>
    </citation>
    <scope>NUCLEOTIDE SEQUENCE [LARGE SCALE GENOMIC DNA]</scope>
    <source>
        <strain evidence="4 5">CCFEE 5311</strain>
    </source>
</reference>